<keyword evidence="3" id="KW-1185">Reference proteome</keyword>
<evidence type="ECO:0000256" key="1">
    <source>
        <dbReference type="SAM" id="Coils"/>
    </source>
</evidence>
<protein>
    <submittedName>
        <fullName evidence="2">Uncharacterized protein</fullName>
    </submittedName>
</protein>
<dbReference type="AlphaFoldDB" id="A0A1L9QLV4"/>
<dbReference type="EMBL" id="MLAW01000048">
    <property type="protein sequence ID" value="OJJ20654.1"/>
    <property type="molecule type" value="Genomic_DNA"/>
</dbReference>
<reference evidence="2" key="1">
    <citation type="submission" date="2016-10" db="EMBL/GenBank/DDBJ databases">
        <title>CRISPR-Cas defence system in Roseofilum reptotaenium: evidence of a bacteriophage-cyanobacterium arms race in the coral black band disease.</title>
        <authorList>
            <person name="Buerger P."/>
            <person name="Wood-Charlson E.M."/>
            <person name="Weynberg K.D."/>
            <person name="Willis B."/>
            <person name="Van Oppen M.J."/>
        </authorList>
    </citation>
    <scope>NUCLEOTIDE SEQUENCE [LARGE SCALE GENOMIC DNA]</scope>
    <source>
        <strain evidence="2">AO1-A</strain>
    </source>
</reference>
<dbReference type="Proteomes" id="UP000183940">
    <property type="component" value="Unassembled WGS sequence"/>
</dbReference>
<accession>A0A1L9QLV4</accession>
<keyword evidence="1" id="KW-0175">Coiled coil</keyword>
<organism evidence="2 3">
    <name type="scientific">Roseofilum reptotaenium AO1-A</name>
    <dbReference type="NCBI Taxonomy" id="1925591"/>
    <lineage>
        <taxon>Bacteria</taxon>
        <taxon>Bacillati</taxon>
        <taxon>Cyanobacteriota</taxon>
        <taxon>Cyanophyceae</taxon>
        <taxon>Desertifilales</taxon>
        <taxon>Desertifilaceae</taxon>
        <taxon>Roseofilum</taxon>
    </lineage>
</organism>
<proteinExistence type="predicted"/>
<evidence type="ECO:0000313" key="2">
    <source>
        <dbReference type="EMBL" id="OJJ20654.1"/>
    </source>
</evidence>
<gene>
    <name evidence="2" type="ORF">BI308_20850</name>
</gene>
<evidence type="ECO:0000313" key="3">
    <source>
        <dbReference type="Proteomes" id="UP000183940"/>
    </source>
</evidence>
<name>A0A1L9QLV4_9CYAN</name>
<feature type="coiled-coil region" evidence="1">
    <location>
        <begin position="27"/>
        <end position="61"/>
    </location>
</feature>
<sequence>MSVKYFIESTMSYPELSTSRDVSSQSLSQYQPELESLRQEIRMLKQEKQDLEILLENTIDHSDTVENLFHESNRQLRAEVLERKQVEKKTSTLDH</sequence>
<dbReference type="STRING" id="1925591.BI308_20850"/>
<comment type="caution">
    <text evidence="2">The sequence shown here is derived from an EMBL/GenBank/DDBJ whole genome shotgun (WGS) entry which is preliminary data.</text>
</comment>